<feature type="transmembrane region" description="Helical" evidence="8">
    <location>
        <begin position="12"/>
        <end position="29"/>
    </location>
</feature>
<dbReference type="GO" id="GO:0020037">
    <property type="term" value="F:heme binding"/>
    <property type="evidence" value="ECO:0007669"/>
    <property type="project" value="InterPro"/>
</dbReference>
<keyword evidence="4" id="KW-0732">Signal</keyword>
<dbReference type="Proteomes" id="UP000320643">
    <property type="component" value="Unassembled WGS sequence"/>
</dbReference>
<keyword evidence="8" id="KW-0812">Transmembrane</keyword>
<name>A0A552V1I7_9FLAO</name>
<evidence type="ECO:0000256" key="8">
    <source>
        <dbReference type="SAM" id="Phobius"/>
    </source>
</evidence>
<keyword evidence="8" id="KW-1133">Transmembrane helix</keyword>
<keyword evidence="10" id="KW-0575">Peroxidase</keyword>
<gene>
    <name evidence="10" type="ORF">FMM05_10830</name>
</gene>
<evidence type="ECO:0000256" key="6">
    <source>
        <dbReference type="ARBA" id="ARBA00023004"/>
    </source>
</evidence>
<dbReference type="OrthoDB" id="9805202at2"/>
<evidence type="ECO:0000313" key="10">
    <source>
        <dbReference type="EMBL" id="TRW24317.1"/>
    </source>
</evidence>
<dbReference type="PANTHER" id="PTHR30600:SF10">
    <property type="entry name" value="BLL6722 PROTEIN"/>
    <property type="match status" value="1"/>
</dbReference>
<comment type="caution">
    <text evidence="10">The sequence shown here is derived from an EMBL/GenBank/DDBJ whole genome shotgun (WGS) entry which is preliminary data.</text>
</comment>
<dbReference type="InterPro" id="IPR004852">
    <property type="entry name" value="Di-haem_cyt_c_peroxidsae"/>
</dbReference>
<keyword evidence="5" id="KW-0560">Oxidoreductase</keyword>
<dbReference type="Gene3D" id="1.20.1420.20">
    <property type="entry name" value="M75 peptidase, HXXE motif"/>
    <property type="match status" value="1"/>
</dbReference>
<evidence type="ECO:0000256" key="2">
    <source>
        <dbReference type="ARBA" id="ARBA00022617"/>
    </source>
</evidence>
<dbReference type="GO" id="GO:0009055">
    <property type="term" value="F:electron transfer activity"/>
    <property type="evidence" value="ECO:0007669"/>
    <property type="project" value="InterPro"/>
</dbReference>
<keyword evidence="3 7" id="KW-0479">Metal-binding</keyword>
<accession>A0A552V1I7</accession>
<organism evidence="10 11">
    <name type="scientific">Flavobacterium zepuense</name>
    <dbReference type="NCBI Taxonomy" id="2593302"/>
    <lineage>
        <taxon>Bacteria</taxon>
        <taxon>Pseudomonadati</taxon>
        <taxon>Bacteroidota</taxon>
        <taxon>Flavobacteriia</taxon>
        <taxon>Flavobacteriales</taxon>
        <taxon>Flavobacteriaceae</taxon>
        <taxon>Flavobacterium</taxon>
    </lineage>
</organism>
<keyword evidence="2 7" id="KW-0349">Heme</keyword>
<dbReference type="GO" id="GO:0030313">
    <property type="term" value="C:cell envelope"/>
    <property type="evidence" value="ECO:0007669"/>
    <property type="project" value="UniProtKB-SubCell"/>
</dbReference>
<dbReference type="RefSeq" id="WP_143373397.1">
    <property type="nucleotide sequence ID" value="NZ_VJVZ01000006.1"/>
</dbReference>
<keyword evidence="6 7" id="KW-0408">Iron</keyword>
<dbReference type="GO" id="GO:0004130">
    <property type="term" value="F:cytochrome-c peroxidase activity"/>
    <property type="evidence" value="ECO:0007669"/>
    <property type="project" value="TreeGrafter"/>
</dbReference>
<dbReference type="InterPro" id="IPR051395">
    <property type="entry name" value="Cytochrome_c_Peroxidase/MauG"/>
</dbReference>
<keyword evidence="8" id="KW-0472">Membrane</keyword>
<comment type="subcellular location">
    <subcellularLocation>
        <location evidence="1">Cell envelope</location>
    </subcellularLocation>
</comment>
<dbReference type="PROSITE" id="PS51007">
    <property type="entry name" value="CYTC"/>
    <property type="match status" value="1"/>
</dbReference>
<keyword evidence="11" id="KW-1185">Reference proteome</keyword>
<sequence>MINPVNFKVVKSILLLVCGCAVIFHMYSFSDKDNEYTQDEFRPLITKNVALLGAEINLLSKAAADYSNGTTSKKLLQQQHLKTRKAFKTVEGILEYYYPRHVKAYLNGPPLNHLDPYPVKEEYKEKGYYVVSPDEYSKSLVLDYLDTDHYRGERSVVAPEGLQALDELIFSEEEIDKGLLIKLAAQLKHHFIAVQIAIDKRNYFYDFEVLEASRLELVRIFSMGITGFDTPGSLNALPEAGASLAGMQVVTQPLVGKVDNATRTEINALFTDAVKYLNRKNDFDGFNRLEFLMQYINPLYKKLGEVQQALHLRSSAERWGKIPSWNANSTNIFGGDFLNPYHYSLLKEWDDSENLCRLGKQLFYDNSLSQTGTMSCASCHNPELGFTDGKPKSTANAEGMTVLRNSPTLINAVFSDRFFYDLRAYDLEDQAKHVIENHLEFNTSFEKLQAKLNANPEYVARFEKAFNKKGAISRYQFSAALSSYIISLRSFNSEFDQYVQGKTQKLSAQVQLGFNLFTGKAACATCHYVPTFGGLVPPLYQENESEVLGVLSKPKSNLPDTDAGRIKNGILEDSEEIYRGSFKTMTVRNAKLTAPYFHNGAYNTLSEVVDFYNNGGAAGIGLGYEVPNQTLPPDPLNLNKKEIAALIAFMEALTDNPYNK</sequence>
<feature type="domain" description="Cytochrome c" evidence="9">
    <location>
        <begin position="508"/>
        <end position="654"/>
    </location>
</feature>
<dbReference type="AlphaFoldDB" id="A0A552V1I7"/>
<dbReference type="Gene3D" id="1.10.760.10">
    <property type="entry name" value="Cytochrome c-like domain"/>
    <property type="match status" value="2"/>
</dbReference>
<dbReference type="SUPFAM" id="SSF46626">
    <property type="entry name" value="Cytochrome c"/>
    <property type="match status" value="2"/>
</dbReference>
<evidence type="ECO:0000256" key="1">
    <source>
        <dbReference type="ARBA" id="ARBA00004196"/>
    </source>
</evidence>
<reference evidence="10 11" key="1">
    <citation type="submission" date="2019-07" db="EMBL/GenBank/DDBJ databases">
        <title>Flavobacterium sp. nov., isolated from glacier ice.</title>
        <authorList>
            <person name="Liu Q."/>
            <person name="Xin Y.-H."/>
        </authorList>
    </citation>
    <scope>NUCLEOTIDE SEQUENCE [LARGE SCALE GENOMIC DNA]</scope>
    <source>
        <strain evidence="10 11">ZT4R6</strain>
    </source>
</reference>
<evidence type="ECO:0000259" key="9">
    <source>
        <dbReference type="PROSITE" id="PS51007"/>
    </source>
</evidence>
<evidence type="ECO:0000313" key="11">
    <source>
        <dbReference type="Proteomes" id="UP000320643"/>
    </source>
</evidence>
<dbReference type="Pfam" id="PF03150">
    <property type="entry name" value="CCP_MauG"/>
    <property type="match status" value="1"/>
</dbReference>
<proteinExistence type="predicted"/>
<dbReference type="PANTHER" id="PTHR30600">
    <property type="entry name" value="CYTOCHROME C PEROXIDASE-RELATED"/>
    <property type="match status" value="1"/>
</dbReference>
<dbReference type="InterPro" id="IPR009056">
    <property type="entry name" value="Cyt_c-like_dom"/>
</dbReference>
<dbReference type="EMBL" id="VJVZ01000006">
    <property type="protein sequence ID" value="TRW24317.1"/>
    <property type="molecule type" value="Genomic_DNA"/>
</dbReference>
<evidence type="ECO:0000256" key="4">
    <source>
        <dbReference type="ARBA" id="ARBA00022729"/>
    </source>
</evidence>
<dbReference type="InterPro" id="IPR038352">
    <property type="entry name" value="Imelysin_sf"/>
</dbReference>
<protein>
    <submittedName>
        <fullName evidence="10">Cytochrome-c peroxidase</fullName>
    </submittedName>
</protein>
<dbReference type="GO" id="GO:0046872">
    <property type="term" value="F:metal ion binding"/>
    <property type="evidence" value="ECO:0007669"/>
    <property type="project" value="UniProtKB-KW"/>
</dbReference>
<dbReference type="InterPro" id="IPR036909">
    <property type="entry name" value="Cyt_c-like_dom_sf"/>
</dbReference>
<evidence type="ECO:0000256" key="3">
    <source>
        <dbReference type="ARBA" id="ARBA00022723"/>
    </source>
</evidence>
<evidence type="ECO:0000256" key="7">
    <source>
        <dbReference type="PROSITE-ProRule" id="PRU00433"/>
    </source>
</evidence>
<evidence type="ECO:0000256" key="5">
    <source>
        <dbReference type="ARBA" id="ARBA00023002"/>
    </source>
</evidence>